<dbReference type="GO" id="GO:0032259">
    <property type="term" value="P:methylation"/>
    <property type="evidence" value="ECO:0007669"/>
    <property type="project" value="UniProtKB-KW"/>
</dbReference>
<dbReference type="RefSeq" id="WP_044617534.1">
    <property type="nucleotide sequence ID" value="NZ_CP007142.1"/>
</dbReference>
<proteinExistence type="predicted"/>
<dbReference type="GO" id="GO:0006281">
    <property type="term" value="P:DNA repair"/>
    <property type="evidence" value="ECO:0007669"/>
    <property type="project" value="InterPro"/>
</dbReference>
<dbReference type="PANTHER" id="PTHR42942">
    <property type="entry name" value="6-O-METHYLGUANINE DNA METHYLTRANSFERASE"/>
    <property type="match status" value="1"/>
</dbReference>
<dbReference type="Gene3D" id="1.10.10.10">
    <property type="entry name" value="Winged helix-like DNA-binding domain superfamily/Winged helix DNA-binding domain"/>
    <property type="match status" value="1"/>
</dbReference>
<dbReference type="GO" id="GO:0008168">
    <property type="term" value="F:methyltransferase activity"/>
    <property type="evidence" value="ECO:0007669"/>
    <property type="project" value="UniProtKB-KW"/>
</dbReference>
<dbReference type="STRING" id="1445510.YC6258_03144"/>
<dbReference type="InterPro" id="IPR036388">
    <property type="entry name" value="WH-like_DNA-bd_sf"/>
</dbReference>
<dbReference type="Proteomes" id="UP000032266">
    <property type="component" value="Chromosome"/>
</dbReference>
<dbReference type="HOGENOM" id="CLU_000445_52_5_6"/>
<evidence type="ECO:0000256" key="1">
    <source>
        <dbReference type="ARBA" id="ARBA00022763"/>
    </source>
</evidence>
<gene>
    <name evidence="3" type="ORF">YC6258_03144</name>
</gene>
<organism evidence="3 4">
    <name type="scientific">Gynuella sunshinyii YC6258</name>
    <dbReference type="NCBI Taxonomy" id="1445510"/>
    <lineage>
        <taxon>Bacteria</taxon>
        <taxon>Pseudomonadati</taxon>
        <taxon>Pseudomonadota</taxon>
        <taxon>Gammaproteobacteria</taxon>
        <taxon>Oceanospirillales</taxon>
        <taxon>Saccharospirillaceae</taxon>
        <taxon>Gynuella</taxon>
    </lineage>
</organism>
<dbReference type="InterPro" id="IPR014048">
    <property type="entry name" value="MethylDNA_cys_MeTrfase_DNA-bd"/>
</dbReference>
<dbReference type="OrthoDB" id="9132167at2"/>
<dbReference type="EMBL" id="CP007142">
    <property type="protein sequence ID" value="AJQ95180.1"/>
    <property type="molecule type" value="Genomic_DNA"/>
</dbReference>
<evidence type="ECO:0000259" key="2">
    <source>
        <dbReference type="Pfam" id="PF01035"/>
    </source>
</evidence>
<dbReference type="CDD" id="cd06445">
    <property type="entry name" value="ATase"/>
    <property type="match status" value="1"/>
</dbReference>
<dbReference type="Pfam" id="PF01035">
    <property type="entry name" value="DNA_binding_1"/>
    <property type="match status" value="1"/>
</dbReference>
<protein>
    <submittedName>
        <fullName evidence="3">Putative methylated DNA-protein cysteine methyltransferase</fullName>
    </submittedName>
</protein>
<dbReference type="InterPro" id="IPR052520">
    <property type="entry name" value="ATL_DNA_repair"/>
</dbReference>
<dbReference type="KEGG" id="gsn:YC6258_03144"/>
<evidence type="ECO:0000313" key="4">
    <source>
        <dbReference type="Proteomes" id="UP000032266"/>
    </source>
</evidence>
<evidence type="ECO:0000313" key="3">
    <source>
        <dbReference type="EMBL" id="AJQ95180.1"/>
    </source>
</evidence>
<dbReference type="SUPFAM" id="SSF46767">
    <property type="entry name" value="Methylated DNA-protein cysteine methyltransferase, C-terminal domain"/>
    <property type="match status" value="1"/>
</dbReference>
<dbReference type="InterPro" id="IPR036217">
    <property type="entry name" value="MethylDNA_cys_MeTrfase_DNAb"/>
</dbReference>
<keyword evidence="3" id="KW-0808">Transferase</keyword>
<accession>A0A0C5V6Y4</accession>
<keyword evidence="4" id="KW-1185">Reference proteome</keyword>
<dbReference type="AlphaFoldDB" id="A0A0C5V6Y4"/>
<sequence length="102" mass="11478">MAELSDERYLAIYSIIGSIPKGQVISYGAIAKMVPNCSARMVARALRITPEGSKLPWYRVINSQMKVSDHPGAKKQRQLLEQEGVTFDPNGKIAREHHWLQT</sequence>
<reference evidence="3 4" key="1">
    <citation type="submission" date="2014-01" db="EMBL/GenBank/DDBJ databases">
        <title>Full genme sequencing of cellulolytic bacterium Gynuella sunshinyii YC6258T gen. nov., sp. nov.</title>
        <authorList>
            <person name="Khan H."/>
            <person name="Chung E.J."/>
            <person name="Chung Y.R."/>
        </authorList>
    </citation>
    <scope>NUCLEOTIDE SEQUENCE [LARGE SCALE GENOMIC DNA]</scope>
    <source>
        <strain evidence="3 4">YC6258</strain>
    </source>
</reference>
<name>A0A0C5V6Y4_9GAMM</name>
<feature type="domain" description="Methylated-DNA-[protein]-cysteine S-methyltransferase DNA binding" evidence="2">
    <location>
        <begin position="10"/>
        <end position="85"/>
    </location>
</feature>
<keyword evidence="1" id="KW-0227">DNA damage</keyword>
<keyword evidence="3" id="KW-0489">Methyltransferase</keyword>
<dbReference type="PANTHER" id="PTHR42942:SF1">
    <property type="entry name" value="ALKYLTRANSFERASE-LIKE PROTEIN 1"/>
    <property type="match status" value="1"/>
</dbReference>